<dbReference type="InterPro" id="IPR036188">
    <property type="entry name" value="FAD/NAD-bd_sf"/>
</dbReference>
<dbReference type="OrthoDB" id="74360at2759"/>
<evidence type="ECO:0000256" key="1">
    <source>
        <dbReference type="ARBA" id="ARBA00023002"/>
    </source>
</evidence>
<dbReference type="Pfam" id="PF13738">
    <property type="entry name" value="Pyr_redox_3"/>
    <property type="match status" value="1"/>
</dbReference>
<dbReference type="KEGG" id="apuu:APUU_21603S"/>
<evidence type="ECO:0008006" key="4">
    <source>
        <dbReference type="Google" id="ProtNLM"/>
    </source>
</evidence>
<dbReference type="GeneID" id="64971176"/>
<protein>
    <recommendedName>
        <fullName evidence="4">Flavin-containing monooxygenase</fullName>
    </recommendedName>
</protein>
<dbReference type="GO" id="GO:0004497">
    <property type="term" value="F:monooxygenase activity"/>
    <property type="evidence" value="ECO:0007669"/>
    <property type="project" value="TreeGrafter"/>
</dbReference>
<proteinExistence type="predicted"/>
<dbReference type="RefSeq" id="XP_041553365.1">
    <property type="nucleotide sequence ID" value="XM_041700372.1"/>
</dbReference>
<dbReference type="PANTHER" id="PTHR43539">
    <property type="entry name" value="FLAVIN-BINDING MONOOXYGENASE-LIKE PROTEIN (AFU_ORTHOLOGUE AFUA_4G09220)"/>
    <property type="match status" value="1"/>
</dbReference>
<evidence type="ECO:0000313" key="3">
    <source>
        <dbReference type="Proteomes" id="UP000654913"/>
    </source>
</evidence>
<sequence length="614" mass="68709">MASNNDHIIRLPQTPTIGESDQLPIKPWIDKFNAIFWNHKIDQLGDILHENSWWRDMLALTWDFRTLQGLDRITSFVRDNYLRARFCNFDYCRTDRVHPEVEFPVPGLSWVRVVFTFDNRFGGGNGVAYLTKGERDGQWKAYSIYTALDNLNRSGAPHPERTGRDRPEGNIVSFPCVPGKTWLEQREELEFHDRDPTVLIVGAGQAGLNLAARLKAFGQSCLIIEQNGRVGDNWRKRYRTLVTHDRAEISHMAYLPFPETWPKYTPKDKLADWLESYASIMDLSVWTNSNIENADYSDAEGKWSVRVVRDGARRTLRPRHIAWCTGLYSIPKPLDFQEVKQFKGTVYHGSEHDDASKHDCGGKRVVVVGTGNTGHDIAEDYFRHGANVTIVQRSATYVLTQKEGLPLLPENAGLDDDQTPSGIKDVLSESLPWPVALALSVGITAKISNADRDTLQGLSKLGFKLEFGIDGAGILRQIVSRAGGYYIDVGCCQLLFDGLVKVKHSPGGIKAFDKTGIILADGGHLDADIVVLATGYESMNESVRQALGDKVADRCNQVWGLDEEGELRTIWRPSGHPGFWFMAGSLAMCRIYSKFVALQIAAAELKLVGDRGLS</sequence>
<dbReference type="PRINTS" id="PR00411">
    <property type="entry name" value="PNDRDTASEI"/>
</dbReference>
<gene>
    <name evidence="2" type="ORF">APUU_21603S</name>
</gene>
<dbReference type="PANTHER" id="PTHR43539:SF24">
    <property type="entry name" value="FAD_NAD(P)-BINDING DOMAIN-CONTAINING PROTEIN-RELATED"/>
    <property type="match status" value="1"/>
</dbReference>
<name>A0A7R7XGZ7_9EURO</name>
<reference evidence="2" key="2">
    <citation type="submission" date="2021-02" db="EMBL/GenBank/DDBJ databases">
        <title>Aspergillus puulaauensis MK2 genome sequence.</title>
        <authorList>
            <person name="Futagami T."/>
            <person name="Mori K."/>
            <person name="Kadooka C."/>
            <person name="Tanaka T."/>
        </authorList>
    </citation>
    <scope>NUCLEOTIDE SEQUENCE</scope>
    <source>
        <strain evidence="2">MK2</strain>
    </source>
</reference>
<organism evidence="2 3">
    <name type="scientific">Aspergillus puulaauensis</name>
    <dbReference type="NCBI Taxonomy" id="1220207"/>
    <lineage>
        <taxon>Eukaryota</taxon>
        <taxon>Fungi</taxon>
        <taxon>Dikarya</taxon>
        <taxon>Ascomycota</taxon>
        <taxon>Pezizomycotina</taxon>
        <taxon>Eurotiomycetes</taxon>
        <taxon>Eurotiomycetidae</taxon>
        <taxon>Eurotiales</taxon>
        <taxon>Aspergillaceae</taxon>
        <taxon>Aspergillus</taxon>
    </lineage>
</organism>
<accession>A0A7R7XGZ7</accession>
<dbReference type="AlphaFoldDB" id="A0A7R7XGZ7"/>
<evidence type="ECO:0000313" key="2">
    <source>
        <dbReference type="EMBL" id="BCS21171.1"/>
    </source>
</evidence>
<dbReference type="Proteomes" id="UP000654913">
    <property type="component" value="Chromosome 2"/>
</dbReference>
<dbReference type="Gene3D" id="3.50.50.60">
    <property type="entry name" value="FAD/NAD(P)-binding domain"/>
    <property type="match status" value="1"/>
</dbReference>
<dbReference type="EMBL" id="AP024444">
    <property type="protein sequence ID" value="BCS21171.1"/>
    <property type="molecule type" value="Genomic_DNA"/>
</dbReference>
<dbReference type="InterPro" id="IPR050982">
    <property type="entry name" value="Auxin_biosynth/cation_transpt"/>
</dbReference>
<keyword evidence="1" id="KW-0560">Oxidoreductase</keyword>
<dbReference type="GO" id="GO:0050660">
    <property type="term" value="F:flavin adenine dinucleotide binding"/>
    <property type="evidence" value="ECO:0007669"/>
    <property type="project" value="TreeGrafter"/>
</dbReference>
<keyword evidence="3" id="KW-1185">Reference proteome</keyword>
<dbReference type="SUPFAM" id="SSF51905">
    <property type="entry name" value="FAD/NAD(P)-binding domain"/>
    <property type="match status" value="2"/>
</dbReference>
<reference evidence="2" key="1">
    <citation type="submission" date="2021-01" db="EMBL/GenBank/DDBJ databases">
        <authorList>
            <consortium name="Aspergillus puulaauensis MK2 genome sequencing consortium"/>
            <person name="Kazuki M."/>
            <person name="Futagami T."/>
        </authorList>
    </citation>
    <scope>NUCLEOTIDE SEQUENCE</scope>
    <source>
        <strain evidence="2">MK2</strain>
    </source>
</reference>